<sequence length="299" mass="32870">MKITKLLIFLLVLQISQTSCSQKSNPVISLFPKGTVLHGNIAYNNDTLPKHLLDIYLPSNAKGKVPLIVFVHGGGWIGNDKYADIGYMKNTVAEIINKGYALASIDYRFATQAIFPAQIQDCNRAVSFLFDNAEKYGFDTERFALMGFSAGGHLASFQGLSNNDQVDDFFMPGTSHDFSFKAVVDFYGPSELILFPGAIDPKSPEALLIGAAPLDRPDLAKTASPTTYVDANDPPFLLIHGEMDDLVSPRQSQLLSAWLTVKGVENELIIVPDAPHFGEMFDVGNIRTKVLAFLERHLK</sequence>
<dbReference type="GO" id="GO:0016491">
    <property type="term" value="F:oxidoreductase activity"/>
    <property type="evidence" value="ECO:0007669"/>
    <property type="project" value="InterPro"/>
</dbReference>
<feature type="domain" description="Tyrosinase copper-binding" evidence="2">
    <location>
        <begin position="233"/>
        <end position="244"/>
    </location>
</feature>
<dbReference type="GO" id="GO:0016787">
    <property type="term" value="F:hydrolase activity"/>
    <property type="evidence" value="ECO:0007669"/>
    <property type="project" value="UniProtKB-KW"/>
</dbReference>
<dbReference type="InterPro" id="IPR049492">
    <property type="entry name" value="BD-FAE-like_dom"/>
</dbReference>
<dbReference type="SUPFAM" id="SSF53474">
    <property type="entry name" value="alpha/beta-Hydrolases"/>
    <property type="match status" value="1"/>
</dbReference>
<dbReference type="PANTHER" id="PTHR48081">
    <property type="entry name" value="AB HYDROLASE SUPERFAMILY PROTEIN C4A8.06C"/>
    <property type="match status" value="1"/>
</dbReference>
<evidence type="ECO:0000256" key="1">
    <source>
        <dbReference type="ARBA" id="ARBA00022801"/>
    </source>
</evidence>
<protein>
    <recommendedName>
        <fullName evidence="2">Tyrosinase copper-binding domain-containing protein</fullName>
    </recommendedName>
</protein>
<dbReference type="PROSITE" id="PS00498">
    <property type="entry name" value="TYROSINASE_2"/>
    <property type="match status" value="1"/>
</dbReference>
<dbReference type="Gene3D" id="3.40.50.1820">
    <property type="entry name" value="alpha/beta hydrolase"/>
    <property type="match status" value="1"/>
</dbReference>
<keyword evidence="1" id="KW-0378">Hydrolase</keyword>
<dbReference type="InterPro" id="IPR050300">
    <property type="entry name" value="GDXG_lipolytic_enzyme"/>
</dbReference>
<accession>A0A0F9VUD8</accession>
<evidence type="ECO:0000313" key="3">
    <source>
        <dbReference type="EMBL" id="KKO07685.1"/>
    </source>
</evidence>
<comment type="caution">
    <text evidence="3">The sequence shown here is derived from an EMBL/GenBank/DDBJ whole genome shotgun (WGS) entry which is preliminary data.</text>
</comment>
<dbReference type="AlphaFoldDB" id="A0A0F9VUD8"/>
<evidence type="ECO:0000259" key="2">
    <source>
        <dbReference type="PROSITE" id="PS00498"/>
    </source>
</evidence>
<dbReference type="PANTHER" id="PTHR48081:SF13">
    <property type="entry name" value="ALPHA_BETA HYDROLASE"/>
    <property type="match status" value="1"/>
</dbReference>
<dbReference type="Pfam" id="PF20434">
    <property type="entry name" value="BD-FAE"/>
    <property type="match status" value="1"/>
</dbReference>
<name>A0A0F9VUD8_9ZZZZ</name>
<proteinExistence type="predicted"/>
<dbReference type="InterPro" id="IPR029058">
    <property type="entry name" value="AB_hydrolase_fold"/>
</dbReference>
<gene>
    <name evidence="3" type="ORF">LCGC14_0050230</name>
</gene>
<organism evidence="3">
    <name type="scientific">marine sediment metagenome</name>
    <dbReference type="NCBI Taxonomy" id="412755"/>
    <lineage>
        <taxon>unclassified sequences</taxon>
        <taxon>metagenomes</taxon>
        <taxon>ecological metagenomes</taxon>
    </lineage>
</organism>
<reference evidence="3" key="1">
    <citation type="journal article" date="2015" name="Nature">
        <title>Complex archaea that bridge the gap between prokaryotes and eukaryotes.</title>
        <authorList>
            <person name="Spang A."/>
            <person name="Saw J.H."/>
            <person name="Jorgensen S.L."/>
            <person name="Zaremba-Niedzwiedzka K."/>
            <person name="Martijn J."/>
            <person name="Lind A.E."/>
            <person name="van Eijk R."/>
            <person name="Schleper C."/>
            <person name="Guy L."/>
            <person name="Ettema T.J."/>
        </authorList>
    </citation>
    <scope>NUCLEOTIDE SEQUENCE</scope>
</reference>
<dbReference type="InterPro" id="IPR002227">
    <property type="entry name" value="Tyrosinase_Cu-bd"/>
</dbReference>
<dbReference type="EMBL" id="LAZR01000011">
    <property type="protein sequence ID" value="KKO07685.1"/>
    <property type="molecule type" value="Genomic_DNA"/>
</dbReference>